<reference evidence="1" key="1">
    <citation type="journal article" date="2022" name="Int. J. Syst. Evol. Microbiol.">
        <title>Pseudomonas aegrilactucae sp. nov. and Pseudomonas morbosilactucae sp. nov., pathogens causing bacterial rot of lettuce in Japan.</title>
        <authorList>
            <person name="Sawada H."/>
            <person name="Fujikawa T."/>
            <person name="Satou M."/>
        </authorList>
    </citation>
    <scope>NUCLEOTIDE SEQUENCE</scope>
    <source>
        <strain evidence="1">0166_1</strain>
    </source>
</reference>
<dbReference type="AlphaFoldDB" id="A0A9E6XSD7"/>
<dbReference type="EMBL" id="CP087164">
    <property type="protein sequence ID" value="UGS33866.1"/>
    <property type="molecule type" value="Genomic_DNA"/>
</dbReference>
<dbReference type="Proteomes" id="UP001162834">
    <property type="component" value="Chromosome"/>
</dbReference>
<accession>A0A9E6XSD7</accession>
<evidence type="ECO:0000313" key="1">
    <source>
        <dbReference type="EMBL" id="UGS33866.1"/>
    </source>
</evidence>
<keyword evidence="2" id="KW-1185">Reference proteome</keyword>
<protein>
    <submittedName>
        <fullName evidence="1">Uncharacterized protein</fullName>
    </submittedName>
</protein>
<evidence type="ECO:0000313" key="2">
    <source>
        <dbReference type="Proteomes" id="UP001162834"/>
    </source>
</evidence>
<dbReference type="KEGG" id="sbae:DSM104329_00231"/>
<proteinExistence type="predicted"/>
<dbReference type="RefSeq" id="WP_259316275.1">
    <property type="nucleotide sequence ID" value="NZ_CP087164.1"/>
</dbReference>
<name>A0A9E6XSD7_9ACTN</name>
<organism evidence="1 2">
    <name type="scientific">Capillimicrobium parvum</name>
    <dbReference type="NCBI Taxonomy" id="2884022"/>
    <lineage>
        <taxon>Bacteria</taxon>
        <taxon>Bacillati</taxon>
        <taxon>Actinomycetota</taxon>
        <taxon>Thermoleophilia</taxon>
        <taxon>Solirubrobacterales</taxon>
        <taxon>Capillimicrobiaceae</taxon>
        <taxon>Capillimicrobium</taxon>
    </lineage>
</organism>
<gene>
    <name evidence="1" type="ORF">DSM104329_00231</name>
</gene>
<sequence>MNVPNFMRELNPSMVSSDGTPTAVAAVIYTNLLKLDLGDGGSLLRPQHLPQG</sequence>